<evidence type="ECO:0000313" key="1">
    <source>
        <dbReference type="EMBL" id="ADG13476.1"/>
    </source>
</evidence>
<sequence length="157" mass="18869">MDVYETLYNLCLEHEVKVKDKKIPLWKCKSLEEVEDLNLPWKSLRELTIYLYEVLRTQRESTEFIKFDIVKVLVGLALLREDVYGVTTEETALKYLSQIITYRMNILARYYYLIKKPINTSIFEDIILKFPQNRDIRTSNIEDLKILVEKIKKRFKP</sequence>
<dbReference type="OrthoDB" id="63593at2157"/>
<dbReference type="Proteomes" id="UP000002061">
    <property type="component" value="Chromosome"/>
</dbReference>
<keyword evidence="2" id="KW-1185">Reference proteome</keyword>
<dbReference type="GeneID" id="9131825"/>
<protein>
    <submittedName>
        <fullName evidence="1">Uncharacterized protein</fullName>
    </submittedName>
</protein>
<reference evidence="1" key="1">
    <citation type="submission" date="2010-04" db="EMBL/GenBank/DDBJ databases">
        <title>Complete sequence of Methanocaldococcus infernus ME.</title>
        <authorList>
            <consortium name="US DOE Joint Genome Institute"/>
            <person name="Lucas S."/>
            <person name="Copeland A."/>
            <person name="Lapidus A."/>
            <person name="Cheng J.-F."/>
            <person name="Bruce D."/>
            <person name="Goodwin L."/>
            <person name="Pitluck S."/>
            <person name="Munk A.C."/>
            <person name="Detter J.C."/>
            <person name="Han C."/>
            <person name="Tapia R."/>
            <person name="Land M."/>
            <person name="Hauser L."/>
            <person name="Kyrpides N."/>
            <person name="Mikhailova N."/>
            <person name="Sieprawska-Lupa M."/>
            <person name="Whitman W.B."/>
            <person name="Woyke T."/>
        </authorList>
    </citation>
    <scope>NUCLEOTIDE SEQUENCE [LARGE SCALE GENOMIC DNA]</scope>
    <source>
        <strain evidence="1">ME</strain>
    </source>
</reference>
<dbReference type="EMBL" id="CP002009">
    <property type="protein sequence ID" value="ADG13476.1"/>
    <property type="molecule type" value="Genomic_DNA"/>
</dbReference>
<evidence type="ECO:0000313" key="2">
    <source>
        <dbReference type="Proteomes" id="UP000002061"/>
    </source>
</evidence>
<proteinExistence type="predicted"/>
<organism evidence="1 2">
    <name type="scientific">Methanocaldococcus infernus (strain DSM 11812 / JCM 15783 / ME)</name>
    <dbReference type="NCBI Taxonomy" id="573063"/>
    <lineage>
        <taxon>Archaea</taxon>
        <taxon>Methanobacteriati</taxon>
        <taxon>Methanobacteriota</taxon>
        <taxon>Methanomada group</taxon>
        <taxon>Methanococci</taxon>
        <taxon>Methanococcales</taxon>
        <taxon>Methanocaldococcaceae</taxon>
        <taxon>Methanocaldococcus</taxon>
    </lineage>
</organism>
<dbReference type="eggNOG" id="arCOG05026">
    <property type="taxonomic scope" value="Archaea"/>
</dbReference>
<dbReference type="HOGENOM" id="CLU_1590906_0_0_2"/>
<dbReference type="RefSeq" id="WP_013100222.1">
    <property type="nucleotide sequence ID" value="NC_014122.1"/>
</dbReference>
<dbReference type="STRING" id="573063.Metin_0811"/>
<dbReference type="KEGG" id="mif:Metin_0811"/>
<dbReference type="AlphaFoldDB" id="D5VSC3"/>
<name>D5VSC3_METIM</name>
<accession>D5VSC3</accession>
<gene>
    <name evidence="1" type="ordered locus">Metin_0811</name>
</gene>